<dbReference type="GeneID" id="20812970"/>
<dbReference type="GO" id="GO:0015074">
    <property type="term" value="P:DNA integration"/>
    <property type="evidence" value="ECO:0007669"/>
    <property type="project" value="InterPro"/>
</dbReference>
<dbReference type="Gene3D" id="1.10.443.10">
    <property type="entry name" value="Intergrase catalytic core"/>
    <property type="match status" value="1"/>
</dbReference>
<organism evidence="3">
    <name type="scientific">Aphanomyces astaci</name>
    <name type="common">Crayfish plague agent</name>
    <dbReference type="NCBI Taxonomy" id="112090"/>
    <lineage>
        <taxon>Eukaryota</taxon>
        <taxon>Sar</taxon>
        <taxon>Stramenopiles</taxon>
        <taxon>Oomycota</taxon>
        <taxon>Saprolegniomycetes</taxon>
        <taxon>Saprolegniales</taxon>
        <taxon>Verrucalvaceae</taxon>
        <taxon>Aphanomyces</taxon>
    </lineage>
</organism>
<evidence type="ECO:0000313" key="3">
    <source>
        <dbReference type="EMBL" id="ETV74383.1"/>
    </source>
</evidence>
<accession>W4G620</accession>
<sequence length="543" mass="59359">MTSKRPWKVSDTYAPASVPRGRSTNASILPSIGFPASVRTPCLPMPSLICRGSPTFSVSGTFRTYPQLSSLAHPYQVLEMDASDEGLAVLFPTQRRFIHLEWDAVVTTLIQQCSNPRMEKMASVNHKSDNSPQMASTQSQFSINVREHFCIALAIATWGPLLTDPLGHNTVHVETLTDNTSALAWSTSLVSSNSYRTQPVARSASSDAPTARVILAHTRGAEHQPRRRLASTSRTIPHHMANRNSRLDRVPSGTRVPPDVPSISHLHRASLAPSSNDRYSRVWKDWQSCQHSHGNSQWLPRDPILQSSAMFAFATFLWSSPTNRQNSATTILSKIASSRGTIDAPSTKLHGSTLPTLPKSEECCVSVLQSTPKNPCPSLSCSPFVNEYACQDSHDRVIWCSTVLAFFFLLRRSEYTAVDNKSTDHAIRLRDVSLLDKLGRASRNYDDIRVVQVCIRSSKTDQHSNAAAWVLIDNAQSIGASPNDPICCPSRGHAIKSDAISKCLKEAASAIGLEDSKYSTHSLRSGGATALFRGGASDLAMAL</sequence>
<dbReference type="PANTHER" id="PTHR34605:SF3">
    <property type="entry name" value="P CELL-TYPE AGGLUTINATION PROTEIN MAP4-LIKE-RELATED"/>
    <property type="match status" value="1"/>
</dbReference>
<protein>
    <recommendedName>
        <fullName evidence="4">Tyr recombinase domain-containing protein</fullName>
    </recommendedName>
</protein>
<dbReference type="GO" id="GO:0006310">
    <property type="term" value="P:DNA recombination"/>
    <property type="evidence" value="ECO:0007669"/>
    <property type="project" value="UniProtKB-KW"/>
</dbReference>
<dbReference type="STRING" id="112090.W4G620"/>
<proteinExistence type="predicted"/>
<dbReference type="RefSeq" id="XP_009836041.1">
    <property type="nucleotide sequence ID" value="XM_009837739.1"/>
</dbReference>
<dbReference type="InterPro" id="IPR013762">
    <property type="entry name" value="Integrase-like_cat_sf"/>
</dbReference>
<dbReference type="EMBL" id="KI913144">
    <property type="protein sequence ID" value="ETV74383.1"/>
    <property type="molecule type" value="Genomic_DNA"/>
</dbReference>
<evidence type="ECO:0008006" key="4">
    <source>
        <dbReference type="Google" id="ProtNLM"/>
    </source>
</evidence>
<dbReference type="InterPro" id="IPR011010">
    <property type="entry name" value="DNA_brk_join_enz"/>
</dbReference>
<dbReference type="GO" id="GO:0003677">
    <property type="term" value="F:DNA binding"/>
    <property type="evidence" value="ECO:0007669"/>
    <property type="project" value="InterPro"/>
</dbReference>
<name>W4G620_APHAT</name>
<feature type="region of interest" description="Disordered" evidence="2">
    <location>
        <begin position="238"/>
        <end position="262"/>
    </location>
</feature>
<evidence type="ECO:0000256" key="2">
    <source>
        <dbReference type="SAM" id="MobiDB-lite"/>
    </source>
</evidence>
<gene>
    <name evidence="3" type="ORF">H257_10974</name>
</gene>
<dbReference type="AlphaFoldDB" id="W4G620"/>
<dbReference type="OrthoDB" id="167975at2759"/>
<keyword evidence="1" id="KW-0233">DNA recombination</keyword>
<reference evidence="3" key="1">
    <citation type="submission" date="2013-12" db="EMBL/GenBank/DDBJ databases">
        <title>The Genome Sequence of Aphanomyces astaci APO3.</title>
        <authorList>
            <consortium name="The Broad Institute Genomics Platform"/>
            <person name="Russ C."/>
            <person name="Tyler B."/>
            <person name="van West P."/>
            <person name="Dieguez-Uribeondo J."/>
            <person name="Young S.K."/>
            <person name="Zeng Q."/>
            <person name="Gargeya S."/>
            <person name="Fitzgerald M."/>
            <person name="Abouelleil A."/>
            <person name="Alvarado L."/>
            <person name="Chapman S.B."/>
            <person name="Gainer-Dewar J."/>
            <person name="Goldberg J."/>
            <person name="Griggs A."/>
            <person name="Gujja S."/>
            <person name="Hansen M."/>
            <person name="Howarth C."/>
            <person name="Imamovic A."/>
            <person name="Ireland A."/>
            <person name="Larimer J."/>
            <person name="McCowan C."/>
            <person name="Murphy C."/>
            <person name="Pearson M."/>
            <person name="Poon T.W."/>
            <person name="Priest M."/>
            <person name="Roberts A."/>
            <person name="Saif S."/>
            <person name="Shea T."/>
            <person name="Sykes S."/>
            <person name="Wortman J."/>
            <person name="Nusbaum C."/>
            <person name="Birren B."/>
        </authorList>
    </citation>
    <scope>NUCLEOTIDE SEQUENCE [LARGE SCALE GENOMIC DNA]</scope>
    <source>
        <strain evidence="3">APO3</strain>
    </source>
</reference>
<dbReference type="PANTHER" id="PTHR34605">
    <property type="entry name" value="PHAGE_INTEGRASE DOMAIN-CONTAINING PROTEIN"/>
    <property type="match status" value="1"/>
</dbReference>
<dbReference type="VEuPathDB" id="FungiDB:H257_10974"/>
<evidence type="ECO:0000256" key="1">
    <source>
        <dbReference type="ARBA" id="ARBA00023172"/>
    </source>
</evidence>
<feature type="region of interest" description="Disordered" evidence="2">
    <location>
        <begin position="1"/>
        <end position="20"/>
    </location>
</feature>
<dbReference type="InterPro" id="IPR052925">
    <property type="entry name" value="Phage_Integrase-like_Recomb"/>
</dbReference>
<dbReference type="SUPFAM" id="SSF56349">
    <property type="entry name" value="DNA breaking-rejoining enzymes"/>
    <property type="match status" value="1"/>
</dbReference>